<protein>
    <submittedName>
        <fullName evidence="1">Uncharacterized protein</fullName>
    </submittedName>
</protein>
<sequence length="66" mass="7395">MFFIAMALLRAANEMIGFNIQKRTRLLDEIPMESARAKFKELGLKALAAKRALCPGERSPMIGIML</sequence>
<proteinExistence type="predicted"/>
<name>A0ABX1ZBZ5_9BACL</name>
<comment type="caution">
    <text evidence="1">The sequence shown here is derived from an EMBL/GenBank/DDBJ whole genome shotgun (WGS) entry which is preliminary data.</text>
</comment>
<reference evidence="1 2" key="1">
    <citation type="submission" date="2019-10" db="EMBL/GenBank/DDBJ databases">
        <title>Description of Paenibacillus choica sp. nov.</title>
        <authorList>
            <person name="Carlier A."/>
            <person name="Qi S."/>
        </authorList>
    </citation>
    <scope>NUCLEOTIDE SEQUENCE [LARGE SCALE GENOMIC DNA]</scope>
    <source>
        <strain evidence="1 2">LMG 31460</strain>
    </source>
</reference>
<evidence type="ECO:0000313" key="1">
    <source>
        <dbReference type="EMBL" id="NOU90851.1"/>
    </source>
</evidence>
<dbReference type="RefSeq" id="WP_171693595.1">
    <property type="nucleotide sequence ID" value="NZ_WHOC01000176.1"/>
</dbReference>
<organism evidence="1 2">
    <name type="scientific">Paenibacillus germinis</name>
    <dbReference type="NCBI Taxonomy" id="2654979"/>
    <lineage>
        <taxon>Bacteria</taxon>
        <taxon>Bacillati</taxon>
        <taxon>Bacillota</taxon>
        <taxon>Bacilli</taxon>
        <taxon>Bacillales</taxon>
        <taxon>Paenibacillaceae</taxon>
        <taxon>Paenibacillus</taxon>
    </lineage>
</organism>
<gene>
    <name evidence="1" type="ORF">GC102_34740</name>
</gene>
<keyword evidence="2" id="KW-1185">Reference proteome</keyword>
<dbReference type="EMBL" id="WHOC01000176">
    <property type="protein sequence ID" value="NOU90851.1"/>
    <property type="molecule type" value="Genomic_DNA"/>
</dbReference>
<evidence type="ECO:0000313" key="2">
    <source>
        <dbReference type="Proteomes" id="UP000658690"/>
    </source>
</evidence>
<accession>A0ABX1ZBZ5</accession>
<dbReference type="Proteomes" id="UP000658690">
    <property type="component" value="Unassembled WGS sequence"/>
</dbReference>